<name>A0A1X0QBI2_9MICR</name>
<comment type="caution">
    <text evidence="1">The sequence shown here is derived from an EMBL/GenBank/DDBJ whole genome shotgun (WGS) entry which is preliminary data.</text>
</comment>
<dbReference type="Proteomes" id="UP000192356">
    <property type="component" value="Unassembled WGS sequence"/>
</dbReference>
<keyword evidence="2" id="KW-1185">Reference proteome</keyword>
<gene>
    <name evidence="1" type="ORF">HERIO_1043</name>
</gene>
<proteinExistence type="predicted"/>
<dbReference type="VEuPathDB" id="MicrosporidiaDB:A0H76_1454"/>
<evidence type="ECO:0000313" key="1">
    <source>
        <dbReference type="EMBL" id="ORD97055.1"/>
    </source>
</evidence>
<evidence type="ECO:0000313" key="2">
    <source>
        <dbReference type="Proteomes" id="UP000192356"/>
    </source>
</evidence>
<dbReference type="EMBL" id="LVKB01000044">
    <property type="protein sequence ID" value="ORD97055.1"/>
    <property type="molecule type" value="Genomic_DNA"/>
</dbReference>
<organism evidence="1 2">
    <name type="scientific">Hepatospora eriocheir</name>
    <dbReference type="NCBI Taxonomy" id="1081669"/>
    <lineage>
        <taxon>Eukaryota</taxon>
        <taxon>Fungi</taxon>
        <taxon>Fungi incertae sedis</taxon>
        <taxon>Microsporidia</taxon>
        <taxon>Hepatosporidae</taxon>
        <taxon>Hepatospora</taxon>
    </lineage>
</organism>
<protein>
    <submittedName>
        <fullName evidence="1">Uncharacterized protein</fullName>
    </submittedName>
</protein>
<reference evidence="1 2" key="1">
    <citation type="journal article" date="2017" name="Environ. Microbiol.">
        <title>Decay of the glycolytic pathway and adaptation to intranuclear parasitism within Enterocytozoonidae microsporidia.</title>
        <authorList>
            <person name="Wiredu Boakye D."/>
            <person name="Jaroenlak P."/>
            <person name="Prachumwat A."/>
            <person name="Williams T.A."/>
            <person name="Bateman K.S."/>
            <person name="Itsathitphaisarn O."/>
            <person name="Sritunyalucksana K."/>
            <person name="Paszkiewicz K.H."/>
            <person name="Moore K.A."/>
            <person name="Stentiford G.D."/>
            <person name="Williams B.A."/>
        </authorList>
    </citation>
    <scope>NUCLEOTIDE SEQUENCE [LARGE SCALE GENOMIC DNA]</scope>
    <source>
        <strain evidence="1 2">GB1</strain>
    </source>
</reference>
<accession>A0A1X0QBI2</accession>
<dbReference type="OrthoDB" id="2187833at2759"/>
<dbReference type="AlphaFoldDB" id="A0A1X0QBI2"/>
<sequence length="84" mass="10003">MKTAYLDFSENFNEIPTRIRIFETEDKTYIFVSQYPKDMGLYNNFLKKLIEPHIKKDLFCICNLKNYDSITKISEAIVKILTNK</sequence>
<dbReference type="VEuPathDB" id="MicrosporidiaDB:HERIO_1043"/>